<dbReference type="SUPFAM" id="SSF53955">
    <property type="entry name" value="Lysozyme-like"/>
    <property type="match status" value="1"/>
</dbReference>
<comment type="caution">
    <text evidence="2">The sequence shown here is derived from an EMBL/GenBank/DDBJ whole genome shotgun (WGS) entry which is preliminary data.</text>
</comment>
<feature type="domain" description="Transglycosylase SLT" evidence="1">
    <location>
        <begin position="124"/>
        <end position="171"/>
    </location>
</feature>
<protein>
    <recommendedName>
        <fullName evidence="1">Transglycosylase SLT domain-containing protein</fullName>
    </recommendedName>
</protein>
<accession>A0ABN2RM44</accession>
<dbReference type="PANTHER" id="PTHR30163">
    <property type="entry name" value="MEMBRANE-BOUND LYTIC MUREIN TRANSGLYCOSYLASE B"/>
    <property type="match status" value="1"/>
</dbReference>
<proteinExistence type="predicted"/>
<dbReference type="Pfam" id="PF13406">
    <property type="entry name" value="SLT_2"/>
    <property type="match status" value="1"/>
</dbReference>
<dbReference type="Gene3D" id="1.10.530.10">
    <property type="match status" value="1"/>
</dbReference>
<name>A0ABN2RM44_9MICO</name>
<dbReference type="InterPro" id="IPR043426">
    <property type="entry name" value="MltB-like"/>
</dbReference>
<sequence>MSDAEASSTGAGHDANATAFVVEPDPMWLARTAERTGIPPVALRAYGRASILEAKGRPRCHVGWATLAAVGEVESAHGTIAGIRLLEDGRTSRPIVGPALDGEGGVAAIRPAPGGPRLHGDDTWEHAIGPMQFLPGSWRTFGADADADGVADPSDIDDAAWAAARHLCSGGLDLRNSADWTQAVLRYNASDAYVRKVASVAEAYARSASKG</sequence>
<dbReference type="InterPro" id="IPR031304">
    <property type="entry name" value="SLT_2"/>
</dbReference>
<evidence type="ECO:0000313" key="2">
    <source>
        <dbReference type="EMBL" id="GAA1971517.1"/>
    </source>
</evidence>
<evidence type="ECO:0000259" key="1">
    <source>
        <dbReference type="Pfam" id="PF13406"/>
    </source>
</evidence>
<reference evidence="2 3" key="1">
    <citation type="journal article" date="2019" name="Int. J. Syst. Evol. Microbiol.">
        <title>The Global Catalogue of Microorganisms (GCM) 10K type strain sequencing project: providing services to taxonomists for standard genome sequencing and annotation.</title>
        <authorList>
            <consortium name="The Broad Institute Genomics Platform"/>
            <consortium name="The Broad Institute Genome Sequencing Center for Infectious Disease"/>
            <person name="Wu L."/>
            <person name="Ma J."/>
        </authorList>
    </citation>
    <scope>NUCLEOTIDE SEQUENCE [LARGE SCALE GENOMIC DNA]</scope>
    <source>
        <strain evidence="2 3">JCM 15628</strain>
    </source>
</reference>
<dbReference type="InterPro" id="IPR023346">
    <property type="entry name" value="Lysozyme-like_dom_sf"/>
</dbReference>
<evidence type="ECO:0000313" key="3">
    <source>
        <dbReference type="Proteomes" id="UP001500013"/>
    </source>
</evidence>
<keyword evidence="3" id="KW-1185">Reference proteome</keyword>
<organism evidence="2 3">
    <name type="scientific">Terrabacter lapilli</name>
    <dbReference type="NCBI Taxonomy" id="436231"/>
    <lineage>
        <taxon>Bacteria</taxon>
        <taxon>Bacillati</taxon>
        <taxon>Actinomycetota</taxon>
        <taxon>Actinomycetes</taxon>
        <taxon>Micrococcales</taxon>
        <taxon>Intrasporangiaceae</taxon>
        <taxon>Terrabacter</taxon>
    </lineage>
</organism>
<dbReference type="RefSeq" id="WP_344058896.1">
    <property type="nucleotide sequence ID" value="NZ_BAAAPU010000003.1"/>
</dbReference>
<dbReference type="Proteomes" id="UP001500013">
    <property type="component" value="Unassembled WGS sequence"/>
</dbReference>
<dbReference type="EMBL" id="BAAAPU010000003">
    <property type="protein sequence ID" value="GAA1971517.1"/>
    <property type="molecule type" value="Genomic_DNA"/>
</dbReference>
<dbReference type="PANTHER" id="PTHR30163:SF8">
    <property type="entry name" value="LYTIC MUREIN TRANSGLYCOSYLASE"/>
    <property type="match status" value="1"/>
</dbReference>
<gene>
    <name evidence="2" type="ORF">GCM10009817_09390</name>
</gene>